<name>A0A0V1M7E8_9BILA</name>
<comment type="caution">
    <text evidence="1">The sequence shown here is derived from an EMBL/GenBank/DDBJ whole genome shotgun (WGS) entry which is preliminary data.</text>
</comment>
<dbReference type="Proteomes" id="UP000054843">
    <property type="component" value="Unassembled WGS sequence"/>
</dbReference>
<dbReference type="STRING" id="268474.A0A0V1M7E8"/>
<sequence>MSICFSRLSYFIEKLIPDGTLKNQKYGHLDMLCETRWVEQHNAVLAFFSLYRPLMETLQHITEQKDSTATSKAEQLRVAVFQGSIVISLSLSLTLPLSYTLQYFRFDLLQRCDKNGRLNQRSVFMRFWKQLKKLIFDLIPLPRNISKQMRRFNFYDKFLQHRNNAVRLCALIPQFLDQYDLRPLQNLMVTYLRYINDQGEVLKKWENVPLEDRPTNAHNSLAFCPKDY</sequence>
<reference evidence="1 2" key="1">
    <citation type="submission" date="2015-01" db="EMBL/GenBank/DDBJ databases">
        <title>Evolution of Trichinella species and genotypes.</title>
        <authorList>
            <person name="Korhonen P.K."/>
            <person name="Edoardo P."/>
            <person name="Giuseppe L.R."/>
            <person name="Gasser R.B."/>
        </authorList>
    </citation>
    <scope>NUCLEOTIDE SEQUENCE [LARGE SCALE GENOMIC DNA]</scope>
    <source>
        <strain evidence="1">ISS1980</strain>
    </source>
</reference>
<gene>
    <name evidence="1" type="ORF">T10_6284</name>
</gene>
<keyword evidence="2" id="KW-1185">Reference proteome</keyword>
<dbReference type="EMBL" id="JYDO01000188">
    <property type="protein sequence ID" value="KRZ67688.1"/>
    <property type="molecule type" value="Genomic_DNA"/>
</dbReference>
<dbReference type="OrthoDB" id="6605210at2759"/>
<dbReference type="AlphaFoldDB" id="A0A0V1M7E8"/>
<accession>A0A0V1M7E8</accession>
<evidence type="ECO:0000313" key="2">
    <source>
        <dbReference type="Proteomes" id="UP000054843"/>
    </source>
</evidence>
<protein>
    <submittedName>
        <fullName evidence="1">Uncharacterized protein</fullName>
    </submittedName>
</protein>
<evidence type="ECO:0000313" key="1">
    <source>
        <dbReference type="EMBL" id="KRZ67688.1"/>
    </source>
</evidence>
<organism evidence="1 2">
    <name type="scientific">Trichinella papuae</name>
    <dbReference type="NCBI Taxonomy" id="268474"/>
    <lineage>
        <taxon>Eukaryota</taxon>
        <taxon>Metazoa</taxon>
        <taxon>Ecdysozoa</taxon>
        <taxon>Nematoda</taxon>
        <taxon>Enoplea</taxon>
        <taxon>Dorylaimia</taxon>
        <taxon>Trichinellida</taxon>
        <taxon>Trichinellidae</taxon>
        <taxon>Trichinella</taxon>
    </lineage>
</organism>
<proteinExistence type="predicted"/>